<keyword evidence="2" id="KW-0694">RNA-binding</keyword>
<feature type="region of interest" description="Disordered" evidence="3">
    <location>
        <begin position="1"/>
        <end position="54"/>
    </location>
</feature>
<dbReference type="InterPro" id="IPR004087">
    <property type="entry name" value="KH_dom"/>
</dbReference>
<evidence type="ECO:0000256" key="2">
    <source>
        <dbReference type="PROSITE-ProRule" id="PRU00117"/>
    </source>
</evidence>
<dbReference type="AlphaFoldDB" id="U6KS98"/>
<sequence>METFKRRPEGSPGALGAPGVAGGSSNGYVGGPVSSNSSSSSYGPPKRARVSGAAAGSGEEAAAAEGGPPVLPVCLLVSDNIAGALIGKGGSTVREFERTTGARIFVQRNSLGAPELAAAKQAVQETLGALGGPLGGPPQALDVAKIVAIGGPQQQQVQQALQQVLGLISSHPTHAGKAAAALLLVPQRSVGGLVGQRGKTIEELSLKSSTQIRIVPGVAAANGDRALCIAAQQQQHLAAAIQLLLQQLQHLLAARRIGPHDFEFLIALASSAQPRGPRGPRALGPLGPLGAPLPAVVPLGAPSPGGAPPGFFPSAGA</sequence>
<reference evidence="5" key="2">
    <citation type="submission" date="2013-10" db="EMBL/GenBank/DDBJ databases">
        <authorList>
            <person name="Aslett M."/>
        </authorList>
    </citation>
    <scope>NUCLEOTIDE SEQUENCE [LARGE SCALE GENOMIC DNA]</scope>
    <source>
        <strain evidence="5">Houghton</strain>
    </source>
</reference>
<dbReference type="VEuPathDB" id="ToxoDB:ETH2_0851100"/>
<evidence type="ECO:0000313" key="6">
    <source>
        <dbReference type="Proteomes" id="UP000030747"/>
    </source>
</evidence>
<reference evidence="5" key="1">
    <citation type="submission" date="2013-10" db="EMBL/GenBank/DDBJ databases">
        <title>Genomic analysis of the causative agents of coccidiosis in chickens.</title>
        <authorList>
            <person name="Reid A.J."/>
            <person name="Blake D."/>
            <person name="Billington K."/>
            <person name="Browne H."/>
            <person name="Dunn M."/>
            <person name="Hung S."/>
            <person name="Kawahara F."/>
            <person name="Miranda-Saavedra D."/>
            <person name="Mourier T."/>
            <person name="Nagra H."/>
            <person name="Otto T.D."/>
            <person name="Rawlings N."/>
            <person name="Sanchez A."/>
            <person name="Sanders M."/>
            <person name="Subramaniam C."/>
            <person name="Tay Y."/>
            <person name="Dear P."/>
            <person name="Doerig C."/>
            <person name="Gruber A."/>
            <person name="Parkinson J."/>
            <person name="Shirley M."/>
            <person name="Wan K.L."/>
            <person name="Berriman M."/>
            <person name="Tomley F."/>
            <person name="Pain A."/>
        </authorList>
    </citation>
    <scope>NUCLEOTIDE SEQUENCE [LARGE SCALE GENOMIC DNA]</scope>
    <source>
        <strain evidence="5">Houghton</strain>
    </source>
</reference>
<dbReference type="SUPFAM" id="SSF54791">
    <property type="entry name" value="Eukaryotic type KH-domain (KH-domain type I)"/>
    <property type="match status" value="2"/>
</dbReference>
<dbReference type="EMBL" id="HG674679">
    <property type="protein sequence ID" value="CDJ39808.1"/>
    <property type="molecule type" value="Genomic_DNA"/>
</dbReference>
<feature type="compositionally biased region" description="Low complexity" evidence="3">
    <location>
        <begin position="31"/>
        <end position="44"/>
    </location>
</feature>
<name>U6KS98_EIMTE</name>
<evidence type="ECO:0000313" key="5">
    <source>
        <dbReference type="EMBL" id="CDJ39808.1"/>
    </source>
</evidence>
<gene>
    <name evidence="5" type="ORF">ETH_00038905</name>
</gene>
<dbReference type="InterPro" id="IPR004088">
    <property type="entry name" value="KH_dom_type_1"/>
</dbReference>
<dbReference type="SMART" id="SM00322">
    <property type="entry name" value="KH"/>
    <property type="match status" value="2"/>
</dbReference>
<protein>
    <recommendedName>
        <fullName evidence="4">K Homology domain-containing protein</fullName>
    </recommendedName>
</protein>
<dbReference type="GO" id="GO:0003723">
    <property type="term" value="F:RNA binding"/>
    <property type="evidence" value="ECO:0007669"/>
    <property type="project" value="UniProtKB-UniRule"/>
</dbReference>
<feature type="compositionally biased region" description="Gly residues" evidence="3">
    <location>
        <begin position="19"/>
        <end position="30"/>
    </location>
</feature>
<proteinExistence type="predicted"/>
<evidence type="ECO:0000256" key="3">
    <source>
        <dbReference type="SAM" id="MobiDB-lite"/>
    </source>
</evidence>
<dbReference type="RefSeq" id="XP_013230561.1">
    <property type="nucleotide sequence ID" value="XM_013375107.1"/>
</dbReference>
<dbReference type="OrthoDB" id="441329at2759"/>
<dbReference type="VEuPathDB" id="ToxoDB:ETH_00038905"/>
<dbReference type="Proteomes" id="UP000030747">
    <property type="component" value="Unassembled WGS sequence"/>
</dbReference>
<organism evidence="5 6">
    <name type="scientific">Eimeria tenella</name>
    <name type="common">Coccidian parasite</name>
    <dbReference type="NCBI Taxonomy" id="5802"/>
    <lineage>
        <taxon>Eukaryota</taxon>
        <taxon>Sar</taxon>
        <taxon>Alveolata</taxon>
        <taxon>Apicomplexa</taxon>
        <taxon>Conoidasida</taxon>
        <taxon>Coccidia</taxon>
        <taxon>Eucoccidiorida</taxon>
        <taxon>Eimeriorina</taxon>
        <taxon>Eimeriidae</taxon>
        <taxon>Eimeria</taxon>
    </lineage>
</organism>
<keyword evidence="1" id="KW-0677">Repeat</keyword>
<feature type="domain" description="K Homology" evidence="4">
    <location>
        <begin position="69"/>
        <end position="169"/>
    </location>
</feature>
<feature type="non-terminal residue" evidence="5">
    <location>
        <position position="317"/>
    </location>
</feature>
<evidence type="ECO:0000256" key="1">
    <source>
        <dbReference type="ARBA" id="ARBA00022737"/>
    </source>
</evidence>
<evidence type="ECO:0000259" key="4">
    <source>
        <dbReference type="SMART" id="SM00322"/>
    </source>
</evidence>
<dbReference type="PROSITE" id="PS50084">
    <property type="entry name" value="KH_TYPE_1"/>
    <property type="match status" value="2"/>
</dbReference>
<dbReference type="InterPro" id="IPR036612">
    <property type="entry name" value="KH_dom_type_1_sf"/>
</dbReference>
<accession>U6KS98</accession>
<dbReference type="Pfam" id="PF00013">
    <property type="entry name" value="KH_1"/>
    <property type="match status" value="2"/>
</dbReference>
<feature type="domain" description="K Homology" evidence="4">
    <location>
        <begin position="177"/>
        <end position="249"/>
    </location>
</feature>
<dbReference type="Gene3D" id="3.30.1370.10">
    <property type="entry name" value="K Homology domain, type 1"/>
    <property type="match status" value="2"/>
</dbReference>
<dbReference type="GeneID" id="25256822"/>
<dbReference type="PANTHER" id="PTHR10288">
    <property type="entry name" value="KH DOMAIN CONTAINING RNA BINDING PROTEIN"/>
    <property type="match status" value="1"/>
</dbReference>
<keyword evidence="6" id="KW-1185">Reference proteome</keyword>